<name>A0ABX8CVM7_9NOCA</name>
<gene>
    <name evidence="3" type="ORF">KHQ06_08410</name>
</gene>
<dbReference type="PROSITE" id="PS51257">
    <property type="entry name" value="PROKAR_LIPOPROTEIN"/>
    <property type="match status" value="1"/>
</dbReference>
<keyword evidence="2" id="KW-0732">Signal</keyword>
<reference evidence="3 4" key="1">
    <citation type="submission" date="2021-04" db="EMBL/GenBank/DDBJ databases">
        <title>Nocardia tengchongensis.</title>
        <authorList>
            <person name="Zhuang k."/>
            <person name="Ran Y."/>
            <person name="Li W."/>
        </authorList>
    </citation>
    <scope>NUCLEOTIDE SEQUENCE [LARGE SCALE GENOMIC DNA]</scope>
    <source>
        <strain evidence="3 4">CFH S0057</strain>
    </source>
</reference>
<keyword evidence="4" id="KW-1185">Reference proteome</keyword>
<protein>
    <submittedName>
        <fullName evidence="3">Uncharacterized protein</fullName>
    </submittedName>
</protein>
<accession>A0ABX8CVM7</accession>
<proteinExistence type="predicted"/>
<dbReference type="EMBL" id="CP074371">
    <property type="protein sequence ID" value="QVI22959.1"/>
    <property type="molecule type" value="Genomic_DNA"/>
</dbReference>
<sequence>MFAVRSCLPALTGLALLASTAACSGTESAAPATSAAPAGTTTATPTPSVPATSGALPPTADAQGWRDSSARCGAGERLVLLIGSRLETMQRLAVCEEPGGPRVLRAEVPQLRAQPFEAKFFTFTANSQQFVAADGMKLDLSRQMVTVADDPQMKRGVVQSFTVGEYWSSF</sequence>
<evidence type="ECO:0000256" key="1">
    <source>
        <dbReference type="SAM" id="MobiDB-lite"/>
    </source>
</evidence>
<dbReference type="Proteomes" id="UP000683310">
    <property type="component" value="Chromosome"/>
</dbReference>
<feature type="chain" id="PRO_5046838138" evidence="2">
    <location>
        <begin position="30"/>
        <end position="170"/>
    </location>
</feature>
<evidence type="ECO:0000313" key="4">
    <source>
        <dbReference type="Proteomes" id="UP000683310"/>
    </source>
</evidence>
<evidence type="ECO:0000313" key="3">
    <source>
        <dbReference type="EMBL" id="QVI22959.1"/>
    </source>
</evidence>
<feature type="signal peptide" evidence="2">
    <location>
        <begin position="1"/>
        <end position="29"/>
    </location>
</feature>
<feature type="region of interest" description="Disordered" evidence="1">
    <location>
        <begin position="30"/>
        <end position="68"/>
    </location>
</feature>
<organism evidence="3 4">
    <name type="scientific">Nocardia tengchongensis</name>
    <dbReference type="NCBI Taxonomy" id="2055889"/>
    <lineage>
        <taxon>Bacteria</taxon>
        <taxon>Bacillati</taxon>
        <taxon>Actinomycetota</taxon>
        <taxon>Actinomycetes</taxon>
        <taxon>Mycobacteriales</taxon>
        <taxon>Nocardiaceae</taxon>
        <taxon>Nocardia</taxon>
    </lineage>
</organism>
<evidence type="ECO:0000256" key="2">
    <source>
        <dbReference type="SAM" id="SignalP"/>
    </source>
</evidence>
<feature type="compositionally biased region" description="Low complexity" evidence="1">
    <location>
        <begin position="30"/>
        <end position="55"/>
    </location>
</feature>